<name>A0A369JKN8_HYPMA</name>
<keyword evidence="3" id="KW-1185">Reference proteome</keyword>
<evidence type="ECO:0000313" key="3">
    <source>
        <dbReference type="Proteomes" id="UP000076154"/>
    </source>
</evidence>
<feature type="region of interest" description="Disordered" evidence="1">
    <location>
        <begin position="69"/>
        <end position="94"/>
    </location>
</feature>
<organism evidence="2 3">
    <name type="scientific">Hypsizygus marmoreus</name>
    <name type="common">White beech mushroom</name>
    <name type="synonym">Agaricus marmoreus</name>
    <dbReference type="NCBI Taxonomy" id="39966"/>
    <lineage>
        <taxon>Eukaryota</taxon>
        <taxon>Fungi</taxon>
        <taxon>Dikarya</taxon>
        <taxon>Basidiomycota</taxon>
        <taxon>Agaricomycotina</taxon>
        <taxon>Agaricomycetes</taxon>
        <taxon>Agaricomycetidae</taxon>
        <taxon>Agaricales</taxon>
        <taxon>Tricholomatineae</taxon>
        <taxon>Lyophyllaceae</taxon>
        <taxon>Hypsizygus</taxon>
    </lineage>
</organism>
<dbReference type="AlphaFoldDB" id="A0A369JKN8"/>
<dbReference type="EMBL" id="LUEZ02000080">
    <property type="protein sequence ID" value="RDB19356.1"/>
    <property type="molecule type" value="Genomic_DNA"/>
</dbReference>
<evidence type="ECO:0000313" key="2">
    <source>
        <dbReference type="EMBL" id="RDB19356.1"/>
    </source>
</evidence>
<protein>
    <submittedName>
        <fullName evidence="2">Uncharacterized protein</fullName>
    </submittedName>
</protein>
<comment type="caution">
    <text evidence="2">The sequence shown here is derived from an EMBL/GenBank/DDBJ whole genome shotgun (WGS) entry which is preliminary data.</text>
</comment>
<dbReference type="Proteomes" id="UP000076154">
    <property type="component" value="Unassembled WGS sequence"/>
</dbReference>
<dbReference type="InParanoid" id="A0A369JKN8"/>
<proteinExistence type="predicted"/>
<reference evidence="2" key="1">
    <citation type="submission" date="2018-04" db="EMBL/GenBank/DDBJ databases">
        <title>Whole genome sequencing of Hypsizygus marmoreus.</title>
        <authorList>
            <person name="Choi I.-G."/>
            <person name="Min B."/>
            <person name="Kim J.-G."/>
            <person name="Kim S."/>
            <person name="Oh Y.-L."/>
            <person name="Kong W.-S."/>
            <person name="Park H."/>
            <person name="Jeong J."/>
            <person name="Song E.-S."/>
        </authorList>
    </citation>
    <scope>NUCLEOTIDE SEQUENCE [LARGE SCALE GENOMIC DNA]</scope>
    <source>
        <strain evidence="2">51987-8</strain>
    </source>
</reference>
<sequence length="94" mass="10631">MPCNEGSGTSGKNLRACSDCPTLRWRRRPLGKFQQSDSGLEIFIGLKTRRTRSARRRVLITEHEHSKWRESTVWEEDTPTEYGDGGGGVPKIAK</sequence>
<gene>
    <name evidence="2" type="ORF">Hypma_013672</name>
</gene>
<accession>A0A369JKN8</accession>
<evidence type="ECO:0000256" key="1">
    <source>
        <dbReference type="SAM" id="MobiDB-lite"/>
    </source>
</evidence>
<feature type="compositionally biased region" description="Gly residues" evidence="1">
    <location>
        <begin position="83"/>
        <end position="94"/>
    </location>
</feature>